<dbReference type="GO" id="GO:0033130">
    <property type="term" value="F:acetylcholine receptor binding"/>
    <property type="evidence" value="ECO:0007669"/>
    <property type="project" value="TreeGrafter"/>
</dbReference>
<keyword evidence="2" id="KW-1003">Cell membrane</keyword>
<evidence type="ECO:0000256" key="8">
    <source>
        <dbReference type="ARBA" id="ARBA00023288"/>
    </source>
</evidence>
<evidence type="ECO:0000256" key="9">
    <source>
        <dbReference type="SAM" id="SignalP"/>
    </source>
</evidence>
<dbReference type="RefSeq" id="XP_021010236.1">
    <property type="nucleotide sequence ID" value="XM_021154577.1"/>
</dbReference>
<name>A0A6P5P5W3_MUSCR</name>
<evidence type="ECO:0000256" key="7">
    <source>
        <dbReference type="ARBA" id="ARBA00023180"/>
    </source>
</evidence>
<feature type="domain" description="UPAR/Ly6" evidence="10">
    <location>
        <begin position="27"/>
        <end position="113"/>
    </location>
</feature>
<reference evidence="12" key="1">
    <citation type="submission" date="2025-08" db="UniProtKB">
        <authorList>
            <consortium name="RefSeq"/>
        </authorList>
    </citation>
    <scope>IDENTIFICATION</scope>
</reference>
<dbReference type="GO" id="GO:0005886">
    <property type="term" value="C:plasma membrane"/>
    <property type="evidence" value="ECO:0007669"/>
    <property type="project" value="UniProtKB-SubCell"/>
</dbReference>
<keyword evidence="8" id="KW-0449">Lipoprotein</keyword>
<keyword evidence="4 9" id="KW-0732">Signal</keyword>
<evidence type="ECO:0000259" key="10">
    <source>
        <dbReference type="SMART" id="SM00134"/>
    </source>
</evidence>
<dbReference type="InterPro" id="IPR018363">
    <property type="entry name" value="CD59_antigen_CS"/>
</dbReference>
<evidence type="ECO:0000256" key="6">
    <source>
        <dbReference type="ARBA" id="ARBA00023157"/>
    </source>
</evidence>
<dbReference type="Proteomes" id="UP000515126">
    <property type="component" value="Unplaced"/>
</dbReference>
<keyword evidence="5" id="KW-0472">Membrane</keyword>
<dbReference type="SUPFAM" id="SSF57302">
    <property type="entry name" value="Snake toxin-like"/>
    <property type="match status" value="1"/>
</dbReference>
<evidence type="ECO:0000256" key="1">
    <source>
        <dbReference type="ARBA" id="ARBA00004609"/>
    </source>
</evidence>
<dbReference type="SMART" id="SM00134">
    <property type="entry name" value="LU"/>
    <property type="match status" value="1"/>
</dbReference>
<dbReference type="KEGG" id="mcal:110288142"/>
<organism evidence="11 12">
    <name type="scientific">Mus caroli</name>
    <name type="common">Ryukyu mouse</name>
    <name type="synonym">Ricefield mouse</name>
    <dbReference type="NCBI Taxonomy" id="10089"/>
    <lineage>
        <taxon>Eukaryota</taxon>
        <taxon>Metazoa</taxon>
        <taxon>Chordata</taxon>
        <taxon>Craniata</taxon>
        <taxon>Vertebrata</taxon>
        <taxon>Euteleostomi</taxon>
        <taxon>Mammalia</taxon>
        <taxon>Eutheria</taxon>
        <taxon>Euarchontoglires</taxon>
        <taxon>Glires</taxon>
        <taxon>Rodentia</taxon>
        <taxon>Myomorpha</taxon>
        <taxon>Muroidea</taxon>
        <taxon>Muridae</taxon>
        <taxon>Murinae</taxon>
        <taxon>Mus</taxon>
        <taxon>Mus</taxon>
    </lineage>
</organism>
<dbReference type="PANTHER" id="PTHR32217:SF3">
    <property type="entry name" value="LYMPHOCYTE ANTIGEN 6S"/>
    <property type="match status" value="1"/>
</dbReference>
<keyword evidence="7" id="KW-0325">Glycoprotein</keyword>
<protein>
    <submittedName>
        <fullName evidence="12">Lymphocyte antigen 6A-2/6E-1-like</fullName>
    </submittedName>
</protein>
<keyword evidence="6" id="KW-1015">Disulfide bond</keyword>
<proteinExistence type="predicted"/>
<dbReference type="GeneID" id="110288142"/>
<dbReference type="PROSITE" id="PS00983">
    <property type="entry name" value="LY6_UPAR"/>
    <property type="match status" value="1"/>
</dbReference>
<keyword evidence="3" id="KW-0336">GPI-anchor</keyword>
<dbReference type="PANTHER" id="PTHR32217">
    <property type="entry name" value="LYMPHOCYTE ANTIGEN 6H"/>
    <property type="match status" value="1"/>
</dbReference>
<comment type="subcellular location">
    <subcellularLocation>
        <location evidence="1">Cell membrane</location>
        <topology evidence="1">Lipid-anchor</topology>
        <topology evidence="1">GPI-anchor</topology>
    </subcellularLocation>
</comment>
<dbReference type="CDD" id="cd23541">
    <property type="entry name" value="TFP_LU_ECD_Ly6A_like"/>
    <property type="match status" value="1"/>
</dbReference>
<evidence type="ECO:0000256" key="2">
    <source>
        <dbReference type="ARBA" id="ARBA00022475"/>
    </source>
</evidence>
<dbReference type="Pfam" id="PF00021">
    <property type="entry name" value="UPAR_LY6"/>
    <property type="match status" value="1"/>
</dbReference>
<dbReference type="GO" id="GO:0098552">
    <property type="term" value="C:side of membrane"/>
    <property type="evidence" value="ECO:0007669"/>
    <property type="project" value="UniProtKB-KW"/>
</dbReference>
<dbReference type="GO" id="GO:0045202">
    <property type="term" value="C:synapse"/>
    <property type="evidence" value="ECO:0007669"/>
    <property type="project" value="GOC"/>
</dbReference>
<evidence type="ECO:0000313" key="12">
    <source>
        <dbReference type="RefSeq" id="XP_021010236.1"/>
    </source>
</evidence>
<dbReference type="AlphaFoldDB" id="A0A6P5P5W3"/>
<feature type="chain" id="PRO_5028279573" evidence="9">
    <location>
        <begin position="27"/>
        <end position="113"/>
    </location>
</feature>
<dbReference type="InterPro" id="IPR016054">
    <property type="entry name" value="LY6_UPA_recep-like"/>
</dbReference>
<evidence type="ECO:0000256" key="4">
    <source>
        <dbReference type="ARBA" id="ARBA00022729"/>
    </source>
</evidence>
<dbReference type="GO" id="GO:0095500">
    <property type="term" value="P:acetylcholine receptor signaling pathway"/>
    <property type="evidence" value="ECO:0007669"/>
    <property type="project" value="TreeGrafter"/>
</dbReference>
<gene>
    <name evidence="12" type="primary">LOC110288142</name>
</gene>
<evidence type="ECO:0000256" key="3">
    <source>
        <dbReference type="ARBA" id="ARBA00022622"/>
    </source>
</evidence>
<feature type="signal peptide" evidence="9">
    <location>
        <begin position="1"/>
        <end position="26"/>
    </location>
</feature>
<dbReference type="Gene3D" id="2.10.60.10">
    <property type="entry name" value="CD59"/>
    <property type="match status" value="1"/>
</dbReference>
<dbReference type="GO" id="GO:0030550">
    <property type="term" value="F:acetylcholine receptor inhibitor activity"/>
    <property type="evidence" value="ECO:0007669"/>
    <property type="project" value="TreeGrafter"/>
</dbReference>
<dbReference type="InterPro" id="IPR045860">
    <property type="entry name" value="Snake_toxin-like_sf"/>
</dbReference>
<dbReference type="InterPro" id="IPR051445">
    <property type="entry name" value="LY6H/LY6L_nAChR_modulators"/>
</dbReference>
<evidence type="ECO:0000256" key="5">
    <source>
        <dbReference type="ARBA" id="ARBA00023136"/>
    </source>
</evidence>
<evidence type="ECO:0000313" key="11">
    <source>
        <dbReference type="Proteomes" id="UP000515126"/>
    </source>
</evidence>
<keyword evidence="11" id="KW-1185">Reference proteome</keyword>
<accession>A0A6P5P5W3</accession>
<sequence>MDNSHATKSCVLILLVVLLCAERVQGLECYQCFDVPPETSCNTTTCPYPDGRCVIQMIEIIEDSQRKKAKNNYCFSICPTNKYFKILGATVNVKSFCCEKDLCNAGGATGSSS</sequence>
<dbReference type="FunFam" id="2.10.60.10:FF:000003">
    <property type="entry name" value="lymphocyte antigen 6E isoform X1"/>
    <property type="match status" value="1"/>
</dbReference>